<evidence type="ECO:0000313" key="1">
    <source>
        <dbReference type="EMBL" id="KHL25519.1"/>
    </source>
</evidence>
<reference evidence="1 2" key="1">
    <citation type="submission" date="2014-11" db="EMBL/GenBank/DDBJ databases">
        <title>Draft genome sequence of Kirrobacter mercurialis.</title>
        <authorList>
            <person name="Coil D.A."/>
            <person name="Eisen J.A."/>
        </authorList>
    </citation>
    <scope>NUCLEOTIDE SEQUENCE [LARGE SCALE GENOMIC DNA]</scope>
    <source>
        <strain evidence="1 2">Coronado</strain>
    </source>
</reference>
<keyword evidence="1" id="KW-0418">Kinase</keyword>
<keyword evidence="1" id="KW-0808">Transferase</keyword>
<dbReference type="AlphaFoldDB" id="A0A0B2BVN9"/>
<evidence type="ECO:0000313" key="2">
    <source>
        <dbReference type="Proteomes" id="UP000030988"/>
    </source>
</evidence>
<name>A0A0B2BVN9_9SPHN</name>
<keyword evidence="2" id="KW-1185">Reference proteome</keyword>
<dbReference type="STRING" id="1572751.PK98_02195"/>
<dbReference type="PANTHER" id="PTHR10285">
    <property type="entry name" value="URIDINE KINASE"/>
    <property type="match status" value="1"/>
</dbReference>
<dbReference type="Proteomes" id="UP000030988">
    <property type="component" value="Unassembled WGS sequence"/>
</dbReference>
<accession>A0A0B2BVN9</accession>
<protein>
    <submittedName>
        <fullName evidence="1">Kinase</fullName>
    </submittedName>
</protein>
<proteinExistence type="predicted"/>
<dbReference type="GO" id="GO:0016301">
    <property type="term" value="F:kinase activity"/>
    <property type="evidence" value="ECO:0007669"/>
    <property type="project" value="UniProtKB-KW"/>
</dbReference>
<organism evidence="1 2">
    <name type="scientific">Croceibacterium mercuriale</name>
    <dbReference type="NCBI Taxonomy" id="1572751"/>
    <lineage>
        <taxon>Bacteria</taxon>
        <taxon>Pseudomonadati</taxon>
        <taxon>Pseudomonadota</taxon>
        <taxon>Alphaproteobacteria</taxon>
        <taxon>Sphingomonadales</taxon>
        <taxon>Erythrobacteraceae</taxon>
        <taxon>Croceibacterium</taxon>
    </lineage>
</organism>
<dbReference type="SUPFAM" id="SSF52540">
    <property type="entry name" value="P-loop containing nucleoside triphosphate hydrolases"/>
    <property type="match status" value="1"/>
</dbReference>
<dbReference type="Gene3D" id="3.40.50.300">
    <property type="entry name" value="P-loop containing nucleotide triphosphate hydrolases"/>
    <property type="match status" value="1"/>
</dbReference>
<dbReference type="InterPro" id="IPR027417">
    <property type="entry name" value="P-loop_NTPase"/>
</dbReference>
<dbReference type="EMBL" id="JTDN01000001">
    <property type="protein sequence ID" value="KHL25519.1"/>
    <property type="molecule type" value="Genomic_DNA"/>
</dbReference>
<gene>
    <name evidence="1" type="ORF">PK98_02195</name>
</gene>
<sequence length="265" mass="28686">MTGSLDRVEQAVGRWLAGRDRPLILGLCGAQGSGKSTLAEGLQERMTARGVRTAILSLDDLYLDGPARAALATRIHPLLRTRGVPLTHDVPRGIAVIDGIRAGQPVTLPRFDKARDEPAPDTGPADGVDLLIFEGWCVGAIPQDEVALAKPINPLERDGDPDGTWRRAVNAALATDYAALFGRIDRLILLAAPGFEVVAGWRTEQEEALRRRIAATGGDASGLMDTAAIGRFVQHYERLTRHILHEMPARADLTLPLDEHRRLLG</sequence>
<comment type="caution">
    <text evidence="1">The sequence shown here is derived from an EMBL/GenBank/DDBJ whole genome shotgun (WGS) entry which is preliminary data.</text>
</comment>